<accession>A0A2A6FSZ8</accession>
<evidence type="ECO:0000313" key="5">
    <source>
        <dbReference type="Proteomes" id="UP000219994"/>
    </source>
</evidence>
<dbReference type="Proteomes" id="UP000219994">
    <property type="component" value="Unassembled WGS sequence"/>
</dbReference>
<gene>
    <name evidence="4" type="ORF">B5766_04990</name>
</gene>
<dbReference type="InterPro" id="IPR036291">
    <property type="entry name" value="NAD(P)-bd_dom_sf"/>
</dbReference>
<comment type="similarity">
    <text evidence="1">Belongs to the Gfo/Idh/MocA family.</text>
</comment>
<dbReference type="InterPro" id="IPR004104">
    <property type="entry name" value="Gfo/Idh/MocA-like_OxRdtase_C"/>
</dbReference>
<dbReference type="PANTHER" id="PTHR43377">
    <property type="entry name" value="BILIVERDIN REDUCTASE A"/>
    <property type="match status" value="1"/>
</dbReference>
<dbReference type="PANTHER" id="PTHR43377:SF1">
    <property type="entry name" value="BILIVERDIN REDUCTASE A"/>
    <property type="match status" value="1"/>
</dbReference>
<proteinExistence type="inferred from homology"/>
<comment type="caution">
    <text evidence="4">The sequence shown here is derived from an EMBL/GenBank/DDBJ whole genome shotgun (WGS) entry which is preliminary data.</text>
</comment>
<feature type="domain" description="Gfo/Idh/MocA-like oxidoreductase N-terminal" evidence="2">
    <location>
        <begin position="7"/>
        <end position="125"/>
    </location>
</feature>
<feature type="domain" description="Gfo/Idh/MocA-like oxidoreductase C-terminal" evidence="3">
    <location>
        <begin position="206"/>
        <end position="348"/>
    </location>
</feature>
<evidence type="ECO:0000259" key="2">
    <source>
        <dbReference type="Pfam" id="PF01408"/>
    </source>
</evidence>
<protein>
    <submittedName>
        <fullName evidence="4">Uncharacterized protein</fullName>
    </submittedName>
</protein>
<sequence length="367" mass="39894">MSEPHRIRIGVVGCGEIAQLMHVPFLDELPEYEIAALCDLSRGTAQALAERYRVPQVYTSIDDLVADPHVDAIIICSFDHAPVATAALKAGKHVLIEKPLAFTLAEGREVLAAATASGRVAMVGYMKLFDPGFERGLAAIADAGPARARHAQNFAGRLDTYKALYDQVRVADIPAGVLDLSRREVEDRIAVQLGDRAGWSDLYIILLMLGAHDLAVIRTAFGTPTRVAFAGSSGQDNIVAVLEYPDGAPLTFKLGFGTAYDWWDEWVSVDTDTTQVRVNFSHPYIRYAPTTVDLHESRDGAESKALVVPTSDDPFRRELRHFADAIKHGVPVTSTVEGGLRDVELAADMIAALPPLARTKRAHQDAC</sequence>
<dbReference type="InterPro" id="IPR051450">
    <property type="entry name" value="Gfo/Idh/MocA_Oxidoreductases"/>
</dbReference>
<evidence type="ECO:0000259" key="3">
    <source>
        <dbReference type="Pfam" id="PF02894"/>
    </source>
</evidence>
<dbReference type="AlphaFoldDB" id="A0A2A6FSZ8"/>
<organism evidence="4 5">
    <name type="scientific">Candidatus Lumbricidiphila eiseniae</name>
    <dbReference type="NCBI Taxonomy" id="1969409"/>
    <lineage>
        <taxon>Bacteria</taxon>
        <taxon>Bacillati</taxon>
        <taxon>Actinomycetota</taxon>
        <taxon>Actinomycetes</taxon>
        <taxon>Micrococcales</taxon>
        <taxon>Microbacteriaceae</taxon>
        <taxon>Candidatus Lumbricidiphila</taxon>
    </lineage>
</organism>
<dbReference type="Pfam" id="PF02894">
    <property type="entry name" value="GFO_IDH_MocA_C"/>
    <property type="match status" value="1"/>
</dbReference>
<evidence type="ECO:0000256" key="1">
    <source>
        <dbReference type="ARBA" id="ARBA00010928"/>
    </source>
</evidence>
<dbReference type="Gene3D" id="3.40.50.720">
    <property type="entry name" value="NAD(P)-binding Rossmann-like Domain"/>
    <property type="match status" value="1"/>
</dbReference>
<dbReference type="GO" id="GO:0000166">
    <property type="term" value="F:nucleotide binding"/>
    <property type="evidence" value="ECO:0007669"/>
    <property type="project" value="InterPro"/>
</dbReference>
<dbReference type="EMBL" id="NAEP01000028">
    <property type="protein sequence ID" value="PDQ35810.1"/>
    <property type="molecule type" value="Genomic_DNA"/>
</dbReference>
<dbReference type="Gene3D" id="3.30.360.10">
    <property type="entry name" value="Dihydrodipicolinate Reductase, domain 2"/>
    <property type="match status" value="1"/>
</dbReference>
<reference evidence="5" key="1">
    <citation type="submission" date="2017-03" db="EMBL/GenBank/DDBJ databases">
        <authorList>
            <person name="Lund M.B."/>
        </authorList>
    </citation>
    <scope>NUCLEOTIDE SEQUENCE [LARGE SCALE GENOMIC DNA]</scope>
</reference>
<dbReference type="SUPFAM" id="SSF55347">
    <property type="entry name" value="Glyceraldehyde-3-phosphate dehydrogenase-like, C-terminal domain"/>
    <property type="match status" value="1"/>
</dbReference>
<evidence type="ECO:0000313" key="4">
    <source>
        <dbReference type="EMBL" id="PDQ35810.1"/>
    </source>
</evidence>
<dbReference type="SUPFAM" id="SSF51735">
    <property type="entry name" value="NAD(P)-binding Rossmann-fold domains"/>
    <property type="match status" value="1"/>
</dbReference>
<dbReference type="Pfam" id="PF01408">
    <property type="entry name" value="GFO_IDH_MocA"/>
    <property type="match status" value="1"/>
</dbReference>
<dbReference type="InterPro" id="IPR000683">
    <property type="entry name" value="Gfo/Idh/MocA-like_OxRdtase_N"/>
</dbReference>
<name>A0A2A6FSZ8_9MICO</name>